<evidence type="ECO:0000313" key="1">
    <source>
        <dbReference type="EMBL" id="KAK9293803.1"/>
    </source>
</evidence>
<protein>
    <submittedName>
        <fullName evidence="1">Uncharacterized protein</fullName>
    </submittedName>
</protein>
<evidence type="ECO:0000313" key="2">
    <source>
        <dbReference type="Proteomes" id="UP001432146"/>
    </source>
</evidence>
<organism evidence="1 2">
    <name type="scientific">Tetragonisca angustula</name>
    <dbReference type="NCBI Taxonomy" id="166442"/>
    <lineage>
        <taxon>Eukaryota</taxon>
        <taxon>Metazoa</taxon>
        <taxon>Ecdysozoa</taxon>
        <taxon>Arthropoda</taxon>
        <taxon>Hexapoda</taxon>
        <taxon>Insecta</taxon>
        <taxon>Pterygota</taxon>
        <taxon>Neoptera</taxon>
        <taxon>Endopterygota</taxon>
        <taxon>Hymenoptera</taxon>
        <taxon>Apocrita</taxon>
        <taxon>Aculeata</taxon>
        <taxon>Apoidea</taxon>
        <taxon>Anthophila</taxon>
        <taxon>Apidae</taxon>
        <taxon>Tetragonisca</taxon>
    </lineage>
</organism>
<keyword evidence="2" id="KW-1185">Reference proteome</keyword>
<proteinExistence type="predicted"/>
<reference evidence="1 2" key="1">
    <citation type="submission" date="2024-05" db="EMBL/GenBank/DDBJ databases">
        <title>The nuclear and mitochondrial genome assemblies of Tetragonisca angustula (Apidae: Meliponini), a tiny yet remarkable pollinator in the Neotropics.</title>
        <authorList>
            <person name="Ferrari R."/>
            <person name="Ricardo P.C."/>
            <person name="Dias F.C."/>
            <person name="Araujo N.S."/>
            <person name="Soares D.O."/>
            <person name="Zhou Q.-S."/>
            <person name="Zhu C.-D."/>
            <person name="Coutinho L."/>
            <person name="Airas M.C."/>
            <person name="Batista T.M."/>
        </authorList>
    </citation>
    <scope>NUCLEOTIDE SEQUENCE [LARGE SCALE GENOMIC DNA]</scope>
    <source>
        <strain evidence="1">ASF017062</strain>
        <tissue evidence="1">Abdomen</tissue>
    </source>
</reference>
<dbReference type="EMBL" id="JAWNGG020000370">
    <property type="protein sequence ID" value="KAK9293803.1"/>
    <property type="molecule type" value="Genomic_DNA"/>
</dbReference>
<sequence length="177" mass="21146">MAPKLKRKTRNKLIGKDNDDKLSVQDVKREKFFHELKLSALNTERNRRFWRETLIRVKMPDVWRKIDVTWQTLEHAIDFKDYSVSLLLDSLQEARNQHRTINGAHVELIDKSLEAHETRLADANMLFYGNVRTVLADKISQFENINRRRNKKEIALRKINLLVKSTHLWRMVKTKKE</sequence>
<gene>
    <name evidence="1" type="ORF">QLX08_011358</name>
</gene>
<comment type="caution">
    <text evidence="1">The sequence shown here is derived from an EMBL/GenBank/DDBJ whole genome shotgun (WGS) entry which is preliminary data.</text>
</comment>
<name>A0AAW0ZB44_9HYME</name>
<dbReference type="AlphaFoldDB" id="A0AAW0ZB44"/>
<accession>A0AAW0ZB44</accession>
<dbReference type="Proteomes" id="UP001432146">
    <property type="component" value="Unassembled WGS sequence"/>
</dbReference>